<dbReference type="PANTHER" id="PTHR42803">
    <property type="entry name" value="ACYL-COA DEHYDROGENASE"/>
    <property type="match status" value="1"/>
</dbReference>
<keyword evidence="16" id="KW-1185">Reference proteome</keyword>
<dbReference type="AlphaFoldDB" id="A0A1D7U113"/>
<feature type="domain" description="Acyl-CoA dehydrogenase/oxidase N-terminal" evidence="13">
    <location>
        <begin position="38"/>
        <end position="156"/>
    </location>
</feature>
<evidence type="ECO:0000259" key="13">
    <source>
        <dbReference type="Pfam" id="PF02771"/>
    </source>
</evidence>
<dbReference type="Pfam" id="PF02770">
    <property type="entry name" value="Acyl-CoA_dh_M"/>
    <property type="match status" value="1"/>
</dbReference>
<dbReference type="SUPFAM" id="SSF47203">
    <property type="entry name" value="Acyl-CoA dehydrogenase C-terminal domain-like"/>
    <property type="match status" value="1"/>
</dbReference>
<keyword evidence="3 10" id="KW-0285">Flavoprotein</keyword>
<dbReference type="Pfam" id="PF00441">
    <property type="entry name" value="Acyl-CoA_dh_1"/>
    <property type="match status" value="1"/>
</dbReference>
<keyword evidence="4 10" id="KW-0274">FAD</keyword>
<evidence type="ECO:0000259" key="11">
    <source>
        <dbReference type="Pfam" id="PF00441"/>
    </source>
</evidence>
<evidence type="ECO:0000256" key="2">
    <source>
        <dbReference type="ARBA" id="ARBA00009347"/>
    </source>
</evidence>
<dbReference type="RefSeq" id="WP_069690271.1">
    <property type="nucleotide sequence ID" value="NZ_CP017147.1"/>
</dbReference>
<dbReference type="OrthoDB" id="9807883at2"/>
<dbReference type="Gene3D" id="1.10.540.10">
    <property type="entry name" value="Acyl-CoA dehydrogenase/oxidase, N-terminal domain"/>
    <property type="match status" value="1"/>
</dbReference>
<dbReference type="Pfam" id="PF02771">
    <property type="entry name" value="Acyl-CoA_dh_N"/>
    <property type="match status" value="1"/>
</dbReference>
<dbReference type="InterPro" id="IPR009075">
    <property type="entry name" value="AcylCo_DH/oxidase_C"/>
</dbReference>
<dbReference type="STRING" id="1526658.BHK69_11805"/>
<dbReference type="GO" id="GO:0016627">
    <property type="term" value="F:oxidoreductase activity, acting on the CH-CH group of donors"/>
    <property type="evidence" value="ECO:0007669"/>
    <property type="project" value="InterPro"/>
</dbReference>
<evidence type="ECO:0000256" key="7">
    <source>
        <dbReference type="ARBA" id="ARBA00058683"/>
    </source>
</evidence>
<dbReference type="InterPro" id="IPR025878">
    <property type="entry name" value="Acyl-CoA_dh-like_C_dom"/>
</dbReference>
<dbReference type="InterPro" id="IPR006091">
    <property type="entry name" value="Acyl-CoA_Oxase/DH_mid-dom"/>
</dbReference>
<evidence type="ECO:0000256" key="8">
    <source>
        <dbReference type="ARBA" id="ARBA00066694"/>
    </source>
</evidence>
<feature type="domain" description="Acyl-CoA oxidase/dehydrogenase middle" evidence="12">
    <location>
        <begin position="161"/>
        <end position="267"/>
    </location>
</feature>
<dbReference type="InterPro" id="IPR009100">
    <property type="entry name" value="AcylCoA_DH/oxidase_NM_dom_sf"/>
</dbReference>
<dbReference type="EMBL" id="CP017147">
    <property type="protein sequence ID" value="AOO81056.1"/>
    <property type="molecule type" value="Genomic_DNA"/>
</dbReference>
<evidence type="ECO:0000256" key="6">
    <source>
        <dbReference type="ARBA" id="ARBA00051388"/>
    </source>
</evidence>
<dbReference type="InterPro" id="IPR046373">
    <property type="entry name" value="Acyl-CoA_Oxase/DH_mid-dom_sf"/>
</dbReference>
<name>A0A1D7U113_9HYPH</name>
<dbReference type="GO" id="GO:0050660">
    <property type="term" value="F:flavin adenine dinucleotide binding"/>
    <property type="evidence" value="ECO:0007669"/>
    <property type="project" value="InterPro"/>
</dbReference>
<dbReference type="InterPro" id="IPR037069">
    <property type="entry name" value="AcylCoA_DH/ox_N_sf"/>
</dbReference>
<evidence type="ECO:0000256" key="3">
    <source>
        <dbReference type="ARBA" id="ARBA00022630"/>
    </source>
</evidence>
<dbReference type="InterPro" id="IPR013786">
    <property type="entry name" value="AcylCoA_DH/ox_N"/>
</dbReference>
<dbReference type="SUPFAM" id="SSF56645">
    <property type="entry name" value="Acyl-CoA dehydrogenase NM domain-like"/>
    <property type="match status" value="1"/>
</dbReference>
<dbReference type="EC" id="1.3.99.41" evidence="8"/>
<evidence type="ECO:0000256" key="1">
    <source>
        <dbReference type="ARBA" id="ARBA00001974"/>
    </source>
</evidence>
<dbReference type="Gene3D" id="2.40.110.10">
    <property type="entry name" value="Butyryl-CoA Dehydrogenase, subunit A, domain 2"/>
    <property type="match status" value="1"/>
</dbReference>
<evidence type="ECO:0000259" key="14">
    <source>
        <dbReference type="Pfam" id="PF12806"/>
    </source>
</evidence>
<evidence type="ECO:0000256" key="5">
    <source>
        <dbReference type="ARBA" id="ARBA00023002"/>
    </source>
</evidence>
<dbReference type="InterPro" id="IPR036250">
    <property type="entry name" value="AcylCo_DH-like_C"/>
</dbReference>
<dbReference type="PANTHER" id="PTHR42803:SF1">
    <property type="entry name" value="BROAD-SPECIFICITY LINEAR ACYL-COA DEHYDROGENASE FADE5"/>
    <property type="match status" value="1"/>
</dbReference>
<gene>
    <name evidence="15" type="ORF">BHK69_11805</name>
</gene>
<accession>A0A1D7U113</accession>
<comment type="cofactor">
    <cofactor evidence="1 10">
        <name>FAD</name>
        <dbReference type="ChEBI" id="CHEBI:57692"/>
    </cofactor>
</comment>
<feature type="domain" description="Acyl-CoA dehydrogenase/oxidase C-terminal" evidence="11">
    <location>
        <begin position="283"/>
        <end position="452"/>
    </location>
</feature>
<evidence type="ECO:0000256" key="10">
    <source>
        <dbReference type="RuleBase" id="RU362125"/>
    </source>
</evidence>
<evidence type="ECO:0000256" key="9">
    <source>
        <dbReference type="ARBA" id="ARBA00069043"/>
    </source>
</evidence>
<comment type="similarity">
    <text evidence="2 10">Belongs to the acyl-CoA dehydrogenase family.</text>
</comment>
<evidence type="ECO:0000313" key="16">
    <source>
        <dbReference type="Proteomes" id="UP000094969"/>
    </source>
</evidence>
<organism evidence="15 16">
    <name type="scientific">Bosea vaviloviae</name>
    <dbReference type="NCBI Taxonomy" id="1526658"/>
    <lineage>
        <taxon>Bacteria</taxon>
        <taxon>Pseudomonadati</taxon>
        <taxon>Pseudomonadota</taxon>
        <taxon>Alphaproteobacteria</taxon>
        <taxon>Hyphomicrobiales</taxon>
        <taxon>Boseaceae</taxon>
        <taxon>Bosea</taxon>
    </lineage>
</organism>
<dbReference type="KEGG" id="bvv:BHK69_11805"/>
<feature type="domain" description="Acetyl-CoA dehydrogenase-like C-terminal" evidence="14">
    <location>
        <begin position="486"/>
        <end position="588"/>
    </location>
</feature>
<dbReference type="Pfam" id="PF12806">
    <property type="entry name" value="Acyl-CoA_dh_C"/>
    <property type="match status" value="1"/>
</dbReference>
<reference evidence="15 16" key="1">
    <citation type="journal article" date="2015" name="Antonie Van Leeuwenhoek">
        <title>Bosea vaviloviae sp. nov., a new species of slow-growing rhizobia isolated from nodules of the relict species Vavilovia formosa (Stev.) Fed.</title>
        <authorList>
            <person name="Safronova V.I."/>
            <person name="Kuznetsova I.G."/>
            <person name="Sazanova A.L."/>
            <person name="Kimeklis A.K."/>
            <person name="Belimov A.A."/>
            <person name="Andronov E.E."/>
            <person name="Pinaev A.G."/>
            <person name="Chizhevskaya E.P."/>
            <person name="Pukhaev A.R."/>
            <person name="Popov K.P."/>
            <person name="Willems A."/>
            <person name="Tikhonovich I.A."/>
        </authorList>
    </citation>
    <scope>NUCLEOTIDE SEQUENCE [LARGE SCALE GENOMIC DNA]</scope>
    <source>
        <strain evidence="15 16">Vaf18</strain>
    </source>
</reference>
<sequence length="595" mass="62396">MSYRAPVEDIIATLRHVAGLDGLIAEGLAPELEGGLTEAVLEEAAKFAADVIAPLNRVGDTHGSTLKDGVVTTPPGWKEAYKAWAEAGWNALPGPEVYGGQALPTLLQSACTEMWNSASLAFALGPLLTIGAIEAVHAHGSDHLKQTYLAKLVSGEWMGTMNLTEPQAGSDLNALRSKAERAGDGTYRITGQKIFITYGEHGMTENIIHLVLARLPDAPPGTRGISLFLVPKYLVNADGTLGAHNDLRCSGIEHKLGIHASPTCSMAYGDKDGAIGWLIGEENRGLACMFTMMNNARLNVALQGVAIAERAYQQALAFAGERRQGTALDAPKGSAKGSAMSPIIVHPDVRRMLLDMRAKTQAARAISYMVAAALDRSHRETDETRRKAASERAAILTPVAKAYATDIGIDVASTGVQIHGGMGFIEETGAAQHLRDARICTIYEGTNGIQAIDLVLRKLPLSGGEAVKALISEMRGVAGEVEGANTPGFGHSAARLKAAIDALERATDWMLATMGAKPGEALAGATPYLKLFAVAQGGTGLARKALAMRSEENGAAALATARFFAEHIVTEAPALELAVTEGAGAVEDADAVFAA</sequence>
<dbReference type="Gene3D" id="1.20.140.10">
    <property type="entry name" value="Butyryl-CoA Dehydrogenase, subunit A, domain 3"/>
    <property type="match status" value="1"/>
</dbReference>
<evidence type="ECO:0000256" key="4">
    <source>
        <dbReference type="ARBA" id="ARBA00022827"/>
    </source>
</evidence>
<protein>
    <recommendedName>
        <fullName evidence="9">3-methylmercaptopropionyl-CoA dehydrogenase</fullName>
        <ecNumber evidence="8">1.3.99.41</ecNumber>
    </recommendedName>
</protein>
<evidence type="ECO:0000313" key="15">
    <source>
        <dbReference type="EMBL" id="AOO81056.1"/>
    </source>
</evidence>
<evidence type="ECO:0000259" key="12">
    <source>
        <dbReference type="Pfam" id="PF02770"/>
    </source>
</evidence>
<dbReference type="Proteomes" id="UP000094969">
    <property type="component" value="Chromosome"/>
</dbReference>
<dbReference type="FunFam" id="2.40.110.10:FF:000031">
    <property type="entry name" value="Acyl-CoA dehydrogenase, putative"/>
    <property type="match status" value="1"/>
</dbReference>
<proteinExistence type="inferred from homology"/>
<dbReference type="InterPro" id="IPR052166">
    <property type="entry name" value="Diverse_Acyl-CoA_DH"/>
</dbReference>
<comment type="catalytic activity">
    <reaction evidence="6">
        <text>3-(methylsulfanyl)propanoyl-CoA + oxidized [electron-transfer flavoprotein] + H(+) = 3-(methylsulfanyl)acryloyl-CoA + reduced [electron-transfer flavoprotein]</text>
        <dbReference type="Rhea" id="RHEA:52612"/>
        <dbReference type="Rhea" id="RHEA-COMP:10685"/>
        <dbReference type="Rhea" id="RHEA-COMP:10686"/>
        <dbReference type="ChEBI" id="CHEBI:15378"/>
        <dbReference type="ChEBI" id="CHEBI:57692"/>
        <dbReference type="ChEBI" id="CHEBI:58307"/>
        <dbReference type="ChEBI" id="CHEBI:82815"/>
        <dbReference type="ChEBI" id="CHEBI:84994"/>
        <dbReference type="EC" id="1.3.99.41"/>
    </reaction>
    <physiologicalReaction direction="left-to-right" evidence="6">
        <dbReference type="Rhea" id="RHEA:52613"/>
    </physiologicalReaction>
</comment>
<comment type="function">
    <text evidence="7">Involved in the assimilation of dimethylsulphoniopropionate (DMSP), an important compound in the fixation of carbon in marine phytoplankton, by mediating the conversion of 3-(methylthio)propanoyl-CoA (MMPA-CoA) to 3-(methylthio)acryloyl-CoA (MTA-CoA).</text>
</comment>
<keyword evidence="5 10" id="KW-0560">Oxidoreductase</keyword>